<protein>
    <recommendedName>
        <fullName evidence="8">Cytidylate kinase</fullName>
        <shortName evidence="8">CK</shortName>
        <ecNumber evidence="8">2.7.4.25</ecNumber>
    </recommendedName>
    <alternativeName>
        <fullName evidence="8">Cytidine monophosphate kinase</fullName>
        <shortName evidence="8">CMP kinase</shortName>
    </alternativeName>
</protein>
<dbReference type="HAMAP" id="MF_00238">
    <property type="entry name" value="Cytidyl_kinase_type1"/>
    <property type="match status" value="1"/>
</dbReference>
<comment type="catalytic activity">
    <reaction evidence="7 8">
        <text>CMP + ATP = CDP + ADP</text>
        <dbReference type="Rhea" id="RHEA:11600"/>
        <dbReference type="ChEBI" id="CHEBI:30616"/>
        <dbReference type="ChEBI" id="CHEBI:58069"/>
        <dbReference type="ChEBI" id="CHEBI:60377"/>
        <dbReference type="ChEBI" id="CHEBI:456216"/>
        <dbReference type="EC" id="2.7.4.25"/>
    </reaction>
</comment>
<keyword evidence="2 8" id="KW-0808">Transferase</keyword>
<evidence type="ECO:0000256" key="4">
    <source>
        <dbReference type="ARBA" id="ARBA00022777"/>
    </source>
</evidence>
<keyword evidence="4 8" id="KW-0418">Kinase</keyword>
<gene>
    <name evidence="8 10" type="primary">cmk</name>
    <name evidence="10" type="ORF">ACFSUQ_00075</name>
</gene>
<comment type="similarity">
    <text evidence="1 8">Belongs to the cytidylate kinase family. Type 1 subfamily.</text>
</comment>
<feature type="domain" description="Cytidylate kinase" evidence="9">
    <location>
        <begin position="6"/>
        <end position="219"/>
    </location>
</feature>
<evidence type="ECO:0000313" key="10">
    <source>
        <dbReference type="EMBL" id="MFD2673707.1"/>
    </source>
</evidence>
<comment type="caution">
    <text evidence="10">The sequence shown here is derived from an EMBL/GenBank/DDBJ whole genome shotgun (WGS) entry which is preliminary data.</text>
</comment>
<evidence type="ECO:0000256" key="8">
    <source>
        <dbReference type="HAMAP-Rule" id="MF_00238"/>
    </source>
</evidence>
<dbReference type="EC" id="2.7.4.25" evidence="8"/>
<evidence type="ECO:0000256" key="5">
    <source>
        <dbReference type="ARBA" id="ARBA00022840"/>
    </source>
</evidence>
<dbReference type="InterPro" id="IPR003136">
    <property type="entry name" value="Cytidylate_kin"/>
</dbReference>
<evidence type="ECO:0000256" key="6">
    <source>
        <dbReference type="ARBA" id="ARBA00047615"/>
    </source>
</evidence>
<dbReference type="EMBL" id="JBHUNF010000001">
    <property type="protein sequence ID" value="MFD2673707.1"/>
    <property type="molecule type" value="Genomic_DNA"/>
</dbReference>
<comment type="catalytic activity">
    <reaction evidence="6 8">
        <text>dCMP + ATP = dCDP + ADP</text>
        <dbReference type="Rhea" id="RHEA:25094"/>
        <dbReference type="ChEBI" id="CHEBI:30616"/>
        <dbReference type="ChEBI" id="CHEBI:57566"/>
        <dbReference type="ChEBI" id="CHEBI:58593"/>
        <dbReference type="ChEBI" id="CHEBI:456216"/>
        <dbReference type="EC" id="2.7.4.25"/>
    </reaction>
</comment>
<evidence type="ECO:0000256" key="3">
    <source>
        <dbReference type="ARBA" id="ARBA00022741"/>
    </source>
</evidence>
<keyword evidence="11" id="KW-1185">Reference proteome</keyword>
<dbReference type="InterPro" id="IPR011994">
    <property type="entry name" value="Cytidylate_kinase_dom"/>
</dbReference>
<keyword evidence="5 8" id="KW-0067">ATP-binding</keyword>
<dbReference type="Gene3D" id="3.40.50.300">
    <property type="entry name" value="P-loop containing nucleotide triphosphate hydrolases"/>
    <property type="match status" value="1"/>
</dbReference>
<dbReference type="CDD" id="cd02020">
    <property type="entry name" value="CMPK"/>
    <property type="match status" value="1"/>
</dbReference>
<dbReference type="SUPFAM" id="SSF52540">
    <property type="entry name" value="P-loop containing nucleoside triphosphate hydrolases"/>
    <property type="match status" value="1"/>
</dbReference>
<evidence type="ECO:0000256" key="7">
    <source>
        <dbReference type="ARBA" id="ARBA00048478"/>
    </source>
</evidence>
<dbReference type="NCBIfam" id="TIGR00017">
    <property type="entry name" value="cmk"/>
    <property type="match status" value="1"/>
</dbReference>
<comment type="subcellular location">
    <subcellularLocation>
        <location evidence="8">Cytoplasm</location>
    </subcellularLocation>
</comment>
<evidence type="ECO:0000313" key="11">
    <source>
        <dbReference type="Proteomes" id="UP001597453"/>
    </source>
</evidence>
<dbReference type="RefSeq" id="WP_066055517.1">
    <property type="nucleotide sequence ID" value="NZ_JBHUNF010000001.1"/>
</dbReference>
<keyword evidence="3 8" id="KW-0547">Nucleotide-binding</keyword>
<name>A0ABW5RI07_9MICO</name>
<evidence type="ECO:0000256" key="1">
    <source>
        <dbReference type="ARBA" id="ARBA00009427"/>
    </source>
</evidence>
<proteinExistence type="inferred from homology"/>
<evidence type="ECO:0000259" key="9">
    <source>
        <dbReference type="Pfam" id="PF02224"/>
    </source>
</evidence>
<dbReference type="GO" id="GO:0016301">
    <property type="term" value="F:kinase activity"/>
    <property type="evidence" value="ECO:0007669"/>
    <property type="project" value="UniProtKB-KW"/>
</dbReference>
<feature type="binding site" evidence="8">
    <location>
        <begin position="10"/>
        <end position="18"/>
    </location>
    <ligand>
        <name>ATP</name>
        <dbReference type="ChEBI" id="CHEBI:30616"/>
    </ligand>
</feature>
<keyword evidence="8" id="KW-0963">Cytoplasm</keyword>
<evidence type="ECO:0000256" key="2">
    <source>
        <dbReference type="ARBA" id="ARBA00022679"/>
    </source>
</evidence>
<reference evidence="11" key="1">
    <citation type="journal article" date="2019" name="Int. J. Syst. Evol. Microbiol.">
        <title>The Global Catalogue of Microorganisms (GCM) 10K type strain sequencing project: providing services to taxonomists for standard genome sequencing and annotation.</title>
        <authorList>
            <consortium name="The Broad Institute Genomics Platform"/>
            <consortium name="The Broad Institute Genome Sequencing Center for Infectious Disease"/>
            <person name="Wu L."/>
            <person name="Ma J."/>
        </authorList>
    </citation>
    <scope>NUCLEOTIDE SEQUENCE [LARGE SCALE GENOMIC DNA]</scope>
    <source>
        <strain evidence="11">TISTR 1511</strain>
    </source>
</reference>
<accession>A0ABW5RI07</accession>
<sequence length="227" mass="24398">MTPTIVAIDGPAGSGKSTVTRILAERLGWQLLDTGSVYRALTWYCQQQGIDLTDAEAVLAATPAFLQVWELSLTPGERWVRVDGIDVTDAIRATEISNQVSHVAGIMPVRAAINQRFREILHGATAAGIVTEGRDMTTVVVPDATVRILLTADESVRIQRRQAERGNDNPEAVARSVALRDAKDGRVTNFTEAAPGVDVIDSTHMDLAAVTDAVLEIIAERTGNGRS</sequence>
<dbReference type="InterPro" id="IPR027417">
    <property type="entry name" value="P-loop_NTPase"/>
</dbReference>
<dbReference type="Proteomes" id="UP001597453">
    <property type="component" value="Unassembled WGS sequence"/>
</dbReference>
<dbReference type="Pfam" id="PF02224">
    <property type="entry name" value="Cytidylate_kin"/>
    <property type="match status" value="1"/>
</dbReference>
<organism evidence="10 11">
    <name type="scientific">Gulosibacter bifidus</name>
    <dbReference type="NCBI Taxonomy" id="272239"/>
    <lineage>
        <taxon>Bacteria</taxon>
        <taxon>Bacillati</taxon>
        <taxon>Actinomycetota</taxon>
        <taxon>Actinomycetes</taxon>
        <taxon>Micrococcales</taxon>
        <taxon>Microbacteriaceae</taxon>
        <taxon>Gulosibacter</taxon>
    </lineage>
</organism>